<sequence>MSEHTRRQFVRLAGVTALGAAGTATAVAQSDDETGGEWTAAESPTDKPLNDAVETSRGPFAVGGGGDVVGRTADGWRKVVEYGPQARSRPLTGVDVTDDGAAIWFVGGSGVIGEYNVETKTLTNYSAPKGKTSTWEDCAVRGTAGENERLYFVNGSGELLVGVRQDSGAVKYRDVVKPGGGSTIPGIDFNSRSNGHVVSTSQFVARSSDGGESWTRIGIDFAGTSFFDVASVGPRDVNVAAGNGIVYRYDGFRWTPHVIDDGRQSIRAVDRTADGGVAAGDGGKVYDRVSTGQWERTQTPVETKLRGVAYGTRGVDVAVGNNGRIVERVRDGSGGGGTTATTSPDGTATAPVTETATETSNGTATETPNGTTTATATTTPTPAETPASTETNASVASVERAQPLWVAPEWVETYREGVWV</sequence>
<dbReference type="AlphaFoldDB" id="A0ABD5Y4T3"/>
<feature type="region of interest" description="Disordered" evidence="1">
    <location>
        <begin position="326"/>
        <end position="395"/>
    </location>
</feature>
<dbReference type="SUPFAM" id="SSF110296">
    <property type="entry name" value="Oligoxyloglucan reducing end-specific cellobiohydrolase"/>
    <property type="match status" value="1"/>
</dbReference>
<dbReference type="Proteomes" id="UP001596432">
    <property type="component" value="Unassembled WGS sequence"/>
</dbReference>
<feature type="compositionally biased region" description="Low complexity" evidence="1">
    <location>
        <begin position="339"/>
        <end position="394"/>
    </location>
</feature>
<dbReference type="EMBL" id="JBHTAS010000001">
    <property type="protein sequence ID" value="MFC7140749.1"/>
    <property type="molecule type" value="Genomic_DNA"/>
</dbReference>
<dbReference type="RefSeq" id="WP_274321841.1">
    <property type="nucleotide sequence ID" value="NZ_CP118158.1"/>
</dbReference>
<dbReference type="InterPro" id="IPR006311">
    <property type="entry name" value="TAT_signal"/>
</dbReference>
<feature type="region of interest" description="Disordered" evidence="1">
    <location>
        <begin position="26"/>
        <end position="51"/>
    </location>
</feature>
<dbReference type="GeneID" id="78821055"/>
<evidence type="ECO:0000256" key="1">
    <source>
        <dbReference type="SAM" id="MobiDB-lite"/>
    </source>
</evidence>
<name>A0ABD5Y4T3_9EURY</name>
<proteinExistence type="predicted"/>
<comment type="caution">
    <text evidence="2">The sequence shown here is derived from an EMBL/GenBank/DDBJ whole genome shotgun (WGS) entry which is preliminary data.</text>
</comment>
<accession>A0ABD5Y4T3</accession>
<reference evidence="2 3" key="1">
    <citation type="journal article" date="2019" name="Int. J. Syst. Evol. Microbiol.">
        <title>The Global Catalogue of Microorganisms (GCM) 10K type strain sequencing project: providing services to taxonomists for standard genome sequencing and annotation.</title>
        <authorList>
            <consortium name="The Broad Institute Genomics Platform"/>
            <consortium name="The Broad Institute Genome Sequencing Center for Infectious Disease"/>
            <person name="Wu L."/>
            <person name="Ma J."/>
        </authorList>
    </citation>
    <scope>NUCLEOTIDE SEQUENCE [LARGE SCALE GENOMIC DNA]</scope>
    <source>
        <strain evidence="2 3">XZYJT29</strain>
    </source>
</reference>
<dbReference type="PROSITE" id="PS51318">
    <property type="entry name" value="TAT"/>
    <property type="match status" value="1"/>
</dbReference>
<evidence type="ECO:0000313" key="3">
    <source>
        <dbReference type="Proteomes" id="UP001596432"/>
    </source>
</evidence>
<keyword evidence="3" id="KW-1185">Reference proteome</keyword>
<gene>
    <name evidence="2" type="ORF">ACFQMA_13075</name>
</gene>
<organism evidence="2 3">
    <name type="scientific">Halosimplex aquaticum</name>
    <dbReference type="NCBI Taxonomy" id="3026162"/>
    <lineage>
        <taxon>Archaea</taxon>
        <taxon>Methanobacteriati</taxon>
        <taxon>Methanobacteriota</taxon>
        <taxon>Stenosarchaea group</taxon>
        <taxon>Halobacteria</taxon>
        <taxon>Halobacteriales</taxon>
        <taxon>Haloarculaceae</taxon>
        <taxon>Halosimplex</taxon>
    </lineage>
</organism>
<evidence type="ECO:0000313" key="2">
    <source>
        <dbReference type="EMBL" id="MFC7140749.1"/>
    </source>
</evidence>
<protein>
    <submittedName>
        <fullName evidence="2">Uncharacterized protein</fullName>
    </submittedName>
</protein>